<dbReference type="AlphaFoldDB" id="A0A1G2E0D1"/>
<organism evidence="4 5">
    <name type="scientific">Candidatus Lloydbacteria bacterium RIFOXYC12_FULL_46_25</name>
    <dbReference type="NCBI Taxonomy" id="1798670"/>
    <lineage>
        <taxon>Bacteria</taxon>
        <taxon>Candidatus Lloydiibacteriota</taxon>
    </lineage>
</organism>
<evidence type="ECO:0000313" key="4">
    <source>
        <dbReference type="EMBL" id="OGZ19267.1"/>
    </source>
</evidence>
<keyword evidence="2" id="KW-0472">Membrane</keyword>
<proteinExistence type="predicted"/>
<feature type="region of interest" description="Disordered" evidence="1">
    <location>
        <begin position="63"/>
        <end position="91"/>
    </location>
</feature>
<name>A0A1G2E0D1_9BACT</name>
<feature type="domain" description="Inner membrane protein YgaP-like transmembrane" evidence="3">
    <location>
        <begin position="1"/>
        <end position="59"/>
    </location>
</feature>
<evidence type="ECO:0000256" key="2">
    <source>
        <dbReference type="SAM" id="Phobius"/>
    </source>
</evidence>
<feature type="transmembrane region" description="Helical" evidence="2">
    <location>
        <begin position="12"/>
        <end position="31"/>
    </location>
</feature>
<dbReference type="Proteomes" id="UP000178106">
    <property type="component" value="Unassembled WGS sequence"/>
</dbReference>
<keyword evidence="2" id="KW-0812">Transmembrane</keyword>
<keyword evidence="2" id="KW-1133">Transmembrane helix</keyword>
<dbReference type="Pfam" id="PF11127">
    <property type="entry name" value="YgaP-like_TM"/>
    <property type="match status" value="1"/>
</dbReference>
<dbReference type="EMBL" id="MHLU01000060">
    <property type="protein sequence ID" value="OGZ19267.1"/>
    <property type="molecule type" value="Genomic_DNA"/>
</dbReference>
<evidence type="ECO:0000313" key="5">
    <source>
        <dbReference type="Proteomes" id="UP000178106"/>
    </source>
</evidence>
<comment type="caution">
    <text evidence="4">The sequence shown here is derived from an EMBL/GenBank/DDBJ whole genome shotgun (WGS) entry which is preliminary data.</text>
</comment>
<accession>A0A1G2E0D1</accession>
<dbReference type="InterPro" id="IPR021309">
    <property type="entry name" value="YgaP-like_TM"/>
</dbReference>
<gene>
    <name evidence="4" type="ORF">A2494_01035</name>
</gene>
<evidence type="ECO:0000256" key="1">
    <source>
        <dbReference type="SAM" id="MobiDB-lite"/>
    </source>
</evidence>
<sequence length="91" mass="9886">MKKNISIQDKRIRLTVGAVALALGVYFQSWWGVLGLPLLLTGWMSSCPLYTIIGISTDHTSGETCTVDPVSENKESPPEAPQVETGDQKPL</sequence>
<reference evidence="4 5" key="1">
    <citation type="journal article" date="2016" name="Nat. Commun.">
        <title>Thousands of microbial genomes shed light on interconnected biogeochemical processes in an aquifer system.</title>
        <authorList>
            <person name="Anantharaman K."/>
            <person name="Brown C.T."/>
            <person name="Hug L.A."/>
            <person name="Sharon I."/>
            <person name="Castelle C.J."/>
            <person name="Probst A.J."/>
            <person name="Thomas B.C."/>
            <person name="Singh A."/>
            <person name="Wilkins M.J."/>
            <person name="Karaoz U."/>
            <person name="Brodie E.L."/>
            <person name="Williams K.H."/>
            <person name="Hubbard S.S."/>
            <person name="Banfield J.F."/>
        </authorList>
    </citation>
    <scope>NUCLEOTIDE SEQUENCE [LARGE SCALE GENOMIC DNA]</scope>
</reference>
<evidence type="ECO:0000259" key="3">
    <source>
        <dbReference type="Pfam" id="PF11127"/>
    </source>
</evidence>
<protein>
    <recommendedName>
        <fullName evidence="3">Inner membrane protein YgaP-like transmembrane domain-containing protein</fullName>
    </recommendedName>
</protein>